<keyword evidence="4" id="KW-1185">Reference proteome</keyword>
<evidence type="ECO:0000313" key="4">
    <source>
        <dbReference type="Proteomes" id="UP000266841"/>
    </source>
</evidence>
<feature type="region of interest" description="Disordered" evidence="1">
    <location>
        <begin position="34"/>
        <end position="80"/>
    </location>
</feature>
<dbReference type="OrthoDB" id="204261at2759"/>
<evidence type="ECO:0000313" key="3">
    <source>
        <dbReference type="EMBL" id="EJK45578.1"/>
    </source>
</evidence>
<organism evidence="3 4">
    <name type="scientific">Thalassiosira oceanica</name>
    <name type="common">Marine diatom</name>
    <dbReference type="NCBI Taxonomy" id="159749"/>
    <lineage>
        <taxon>Eukaryota</taxon>
        <taxon>Sar</taxon>
        <taxon>Stramenopiles</taxon>
        <taxon>Ochrophyta</taxon>
        <taxon>Bacillariophyta</taxon>
        <taxon>Coscinodiscophyceae</taxon>
        <taxon>Thalassiosirophycidae</taxon>
        <taxon>Thalassiosirales</taxon>
        <taxon>Thalassiosiraceae</taxon>
        <taxon>Thalassiosira</taxon>
    </lineage>
</organism>
<name>K0R0C1_THAOC</name>
<evidence type="ECO:0000256" key="2">
    <source>
        <dbReference type="SAM" id="Phobius"/>
    </source>
</evidence>
<proteinExistence type="predicted"/>
<dbReference type="Proteomes" id="UP000266841">
    <property type="component" value="Unassembled WGS sequence"/>
</dbReference>
<dbReference type="eggNOG" id="ENOG502SG8G">
    <property type="taxonomic scope" value="Eukaryota"/>
</dbReference>
<dbReference type="EMBL" id="AGNL01048412">
    <property type="protein sequence ID" value="EJK45578.1"/>
    <property type="molecule type" value="Genomic_DNA"/>
</dbReference>
<keyword evidence="2" id="KW-0472">Membrane</keyword>
<reference evidence="3 4" key="1">
    <citation type="journal article" date="2012" name="Genome Biol.">
        <title>Genome and low-iron response of an oceanic diatom adapted to chronic iron limitation.</title>
        <authorList>
            <person name="Lommer M."/>
            <person name="Specht M."/>
            <person name="Roy A.S."/>
            <person name="Kraemer L."/>
            <person name="Andreson R."/>
            <person name="Gutowska M.A."/>
            <person name="Wolf J."/>
            <person name="Bergner S.V."/>
            <person name="Schilhabel M.B."/>
            <person name="Klostermeier U.C."/>
            <person name="Beiko R.G."/>
            <person name="Rosenstiel P."/>
            <person name="Hippler M."/>
            <person name="Laroche J."/>
        </authorList>
    </citation>
    <scope>NUCLEOTIDE SEQUENCE [LARGE SCALE GENOMIC DNA]</scope>
    <source>
        <strain evidence="3 4">CCMP1005</strain>
    </source>
</reference>
<keyword evidence="2" id="KW-1133">Transmembrane helix</keyword>
<protein>
    <submittedName>
        <fullName evidence="3">Uncharacterized protein</fullName>
    </submittedName>
</protein>
<sequence>MAALLPILSSEAFVSPSRQRHSWIIATNTHAESTLTSLSAKKKKTKKQRSGEGFGKTAASSAVEERSSPEPPSSGGDEPRALTSIETAVPAAAANKPAELDLDPNMSDEERSRAILRQRFGLKSLEEQQADAGDYRALLDAEEKAKTREKLRNIESLWPEDKDFFAVLPPGLVRGIDTFLKAGLGVTTTLFLLSGVFITLEAGSKATGRELPLGLEDFTVNVIEPNFTPGLGVLLAFSVSLGVFTIALGSTASSSYREDP</sequence>
<keyword evidence="2" id="KW-0812">Transmembrane</keyword>
<comment type="caution">
    <text evidence="3">The sequence shown here is derived from an EMBL/GenBank/DDBJ whole genome shotgun (WGS) entry which is preliminary data.</text>
</comment>
<gene>
    <name evidence="3" type="ORF">THAOC_35802</name>
</gene>
<dbReference type="OMA" id="NTHAEST"/>
<evidence type="ECO:0000256" key="1">
    <source>
        <dbReference type="SAM" id="MobiDB-lite"/>
    </source>
</evidence>
<feature type="transmembrane region" description="Helical" evidence="2">
    <location>
        <begin position="179"/>
        <end position="200"/>
    </location>
</feature>
<accession>K0R0C1</accession>
<feature type="transmembrane region" description="Helical" evidence="2">
    <location>
        <begin position="227"/>
        <end position="248"/>
    </location>
</feature>
<dbReference type="AlphaFoldDB" id="K0R0C1"/>